<evidence type="ECO:0000256" key="3">
    <source>
        <dbReference type="ARBA" id="ARBA00015972"/>
    </source>
</evidence>
<gene>
    <name evidence="11" type="primary">rpoA</name>
    <name evidence="13" type="ORF">A3C26_03435</name>
</gene>
<dbReference type="EMBL" id="MFCX01000010">
    <property type="protein sequence ID" value="OGE26449.1"/>
    <property type="molecule type" value="Genomic_DNA"/>
</dbReference>
<evidence type="ECO:0000259" key="12">
    <source>
        <dbReference type="SMART" id="SM00662"/>
    </source>
</evidence>
<reference evidence="13 14" key="1">
    <citation type="journal article" date="2016" name="Nat. Commun.">
        <title>Thousands of microbial genomes shed light on interconnected biogeochemical processes in an aquifer system.</title>
        <authorList>
            <person name="Anantharaman K."/>
            <person name="Brown C.T."/>
            <person name="Hug L.A."/>
            <person name="Sharon I."/>
            <person name="Castelle C.J."/>
            <person name="Probst A.J."/>
            <person name="Thomas B.C."/>
            <person name="Singh A."/>
            <person name="Wilkins M.J."/>
            <person name="Karaoz U."/>
            <person name="Brodie E.L."/>
            <person name="Williams K.H."/>
            <person name="Hubbard S.S."/>
            <person name="Banfield J.F."/>
        </authorList>
    </citation>
    <scope>NUCLEOTIDE SEQUENCE [LARGE SCALE GENOMIC DNA]</scope>
</reference>
<keyword evidence="7 11" id="KW-0804">Transcription</keyword>
<dbReference type="Gene3D" id="2.170.120.12">
    <property type="entry name" value="DNA-directed RNA polymerase, insert domain"/>
    <property type="match status" value="1"/>
</dbReference>
<dbReference type="InterPro" id="IPR011263">
    <property type="entry name" value="DNA-dir_RNA_pol_RpoA/D/Rpb3"/>
</dbReference>
<dbReference type="Gene3D" id="1.10.150.20">
    <property type="entry name" value="5' to 3' exonuclease, C-terminal subdomain"/>
    <property type="match status" value="1"/>
</dbReference>
<keyword evidence="6 11" id="KW-0548">Nucleotidyltransferase</keyword>
<dbReference type="EC" id="2.7.7.6" evidence="2 11"/>
<dbReference type="GO" id="GO:0000428">
    <property type="term" value="C:DNA-directed RNA polymerase complex"/>
    <property type="evidence" value="ECO:0007669"/>
    <property type="project" value="UniProtKB-KW"/>
</dbReference>
<dbReference type="Gene3D" id="3.30.1360.10">
    <property type="entry name" value="RNA polymerase, RBP11-like subunit"/>
    <property type="match status" value="1"/>
</dbReference>
<dbReference type="GO" id="GO:0005737">
    <property type="term" value="C:cytoplasm"/>
    <property type="evidence" value="ECO:0007669"/>
    <property type="project" value="UniProtKB-ARBA"/>
</dbReference>
<dbReference type="FunFam" id="2.170.120.12:FF:000001">
    <property type="entry name" value="DNA-directed RNA polymerase subunit alpha"/>
    <property type="match status" value="1"/>
</dbReference>
<dbReference type="NCBIfam" id="NF003513">
    <property type="entry name" value="PRK05182.1-2"/>
    <property type="match status" value="1"/>
</dbReference>
<evidence type="ECO:0000256" key="5">
    <source>
        <dbReference type="ARBA" id="ARBA00022679"/>
    </source>
</evidence>
<comment type="domain">
    <text evidence="11">The N-terminal domain is essential for RNAP assembly and basal transcription, whereas the C-terminal domain is involved in interaction with transcriptional regulators and with upstream promoter elements.</text>
</comment>
<sequence length="301" mass="33216">MFKIKTEVEKENYAKLIIEPLEGGFGHTLGNSLRRVLLGSLKGSAITSVKIEGVAHQFSIIDGVLEDVIEIILNLKKMRLQIRSDKAVKLTVKASGKKQVRAGDFEIEGDGEIVNPEQLIATLTDPKAKLNMEMTGEVGKGYSVAEDRKVVEIGVIAVDALFSPVLAVNYAVDPTRVGRKTDFDKLTLEITTDGAVTPLNALNEASRILSEAFRKVYEPDREEQAEEDRSVISEETLRLTIEELDLPVRITNALKAIEINIIEDLINIPKNQLLKTKNLGTKSLSLITEKLSERGLSLREA</sequence>
<comment type="function">
    <text evidence="11">DNA-dependent RNA polymerase catalyzes the transcription of DNA into RNA using the four ribonucleoside triphosphates as substrates.</text>
</comment>
<dbReference type="InterPro" id="IPR011260">
    <property type="entry name" value="RNAP_asu_C"/>
</dbReference>
<dbReference type="NCBIfam" id="NF003519">
    <property type="entry name" value="PRK05182.2-5"/>
    <property type="match status" value="1"/>
</dbReference>
<dbReference type="NCBIfam" id="TIGR02027">
    <property type="entry name" value="rpoA"/>
    <property type="match status" value="1"/>
</dbReference>
<evidence type="ECO:0000256" key="1">
    <source>
        <dbReference type="ARBA" id="ARBA00007123"/>
    </source>
</evidence>
<evidence type="ECO:0000256" key="9">
    <source>
        <dbReference type="ARBA" id="ARBA00033070"/>
    </source>
</evidence>
<dbReference type="InterPro" id="IPR036603">
    <property type="entry name" value="RBP11-like"/>
</dbReference>
<comment type="catalytic activity">
    <reaction evidence="10 11">
        <text>RNA(n) + a ribonucleoside 5'-triphosphate = RNA(n+1) + diphosphate</text>
        <dbReference type="Rhea" id="RHEA:21248"/>
        <dbReference type="Rhea" id="RHEA-COMP:14527"/>
        <dbReference type="Rhea" id="RHEA-COMP:17342"/>
        <dbReference type="ChEBI" id="CHEBI:33019"/>
        <dbReference type="ChEBI" id="CHEBI:61557"/>
        <dbReference type="ChEBI" id="CHEBI:140395"/>
        <dbReference type="EC" id="2.7.7.6"/>
    </reaction>
</comment>
<organism evidence="13 14">
    <name type="scientific">Candidatus Daviesbacteria bacterium RIFCSPHIGHO2_02_FULL_39_12</name>
    <dbReference type="NCBI Taxonomy" id="1797770"/>
    <lineage>
        <taxon>Bacteria</taxon>
        <taxon>Candidatus Daviesiibacteriota</taxon>
    </lineage>
</organism>
<feature type="region of interest" description="Alpha C-terminal domain (alpha-CTD)" evidence="11">
    <location>
        <begin position="233"/>
        <end position="301"/>
    </location>
</feature>
<protein>
    <recommendedName>
        <fullName evidence="3 11">DNA-directed RNA polymerase subunit alpha</fullName>
        <shortName evidence="11">RNAP subunit alpha</shortName>
        <ecNumber evidence="2 11">2.7.7.6</ecNumber>
    </recommendedName>
    <alternativeName>
        <fullName evidence="9 11">RNA polymerase subunit alpha</fullName>
    </alternativeName>
    <alternativeName>
        <fullName evidence="8 11">Transcriptase subunit alpha</fullName>
    </alternativeName>
</protein>
<evidence type="ECO:0000256" key="2">
    <source>
        <dbReference type="ARBA" id="ARBA00012418"/>
    </source>
</evidence>
<evidence type="ECO:0000256" key="7">
    <source>
        <dbReference type="ARBA" id="ARBA00023163"/>
    </source>
</evidence>
<accession>A0A1F5JCX9</accession>
<keyword evidence="4 11" id="KW-0240">DNA-directed RNA polymerase</keyword>
<comment type="similarity">
    <text evidence="1 11">Belongs to the RNA polymerase alpha chain family.</text>
</comment>
<dbReference type="Pfam" id="PF01000">
    <property type="entry name" value="RNA_pol_A_bac"/>
    <property type="match status" value="1"/>
</dbReference>
<dbReference type="GO" id="GO:0006351">
    <property type="term" value="P:DNA-templated transcription"/>
    <property type="evidence" value="ECO:0007669"/>
    <property type="project" value="UniProtKB-UniRule"/>
</dbReference>
<evidence type="ECO:0000256" key="11">
    <source>
        <dbReference type="HAMAP-Rule" id="MF_00059"/>
    </source>
</evidence>
<dbReference type="Proteomes" id="UP000177042">
    <property type="component" value="Unassembled WGS sequence"/>
</dbReference>
<name>A0A1F5JCX9_9BACT</name>
<comment type="caution">
    <text evidence="13">The sequence shown here is derived from an EMBL/GenBank/DDBJ whole genome shotgun (WGS) entry which is preliminary data.</text>
</comment>
<dbReference type="GO" id="GO:0003677">
    <property type="term" value="F:DNA binding"/>
    <property type="evidence" value="ECO:0007669"/>
    <property type="project" value="UniProtKB-UniRule"/>
</dbReference>
<evidence type="ECO:0000256" key="10">
    <source>
        <dbReference type="ARBA" id="ARBA00048552"/>
    </source>
</evidence>
<dbReference type="CDD" id="cd06928">
    <property type="entry name" value="RNAP_alpha_NTD"/>
    <property type="match status" value="1"/>
</dbReference>
<proteinExistence type="inferred from homology"/>
<dbReference type="SUPFAM" id="SSF55257">
    <property type="entry name" value="RBP11-like subunits of RNA polymerase"/>
    <property type="match status" value="1"/>
</dbReference>
<dbReference type="SMART" id="SM00662">
    <property type="entry name" value="RPOLD"/>
    <property type="match status" value="1"/>
</dbReference>
<comment type="subunit">
    <text evidence="11">Homodimer. The RNAP catalytic core consists of 2 alpha, 1 beta, 1 beta' and 1 omega subunit. When a sigma factor is associated with the core the holoenzyme is formed, which can initiate transcription.</text>
</comment>
<evidence type="ECO:0000256" key="4">
    <source>
        <dbReference type="ARBA" id="ARBA00022478"/>
    </source>
</evidence>
<dbReference type="InterPro" id="IPR011262">
    <property type="entry name" value="DNA-dir_RNA_pol_insert"/>
</dbReference>
<evidence type="ECO:0000313" key="14">
    <source>
        <dbReference type="Proteomes" id="UP000177042"/>
    </source>
</evidence>
<dbReference type="GO" id="GO:0003899">
    <property type="term" value="F:DNA-directed RNA polymerase activity"/>
    <property type="evidence" value="ECO:0007669"/>
    <property type="project" value="UniProtKB-UniRule"/>
</dbReference>
<dbReference type="SUPFAM" id="SSF47789">
    <property type="entry name" value="C-terminal domain of RNA polymerase alpha subunit"/>
    <property type="match status" value="1"/>
</dbReference>
<dbReference type="SUPFAM" id="SSF56553">
    <property type="entry name" value="Insert subdomain of RNA polymerase alpha subunit"/>
    <property type="match status" value="1"/>
</dbReference>
<dbReference type="InterPro" id="IPR036643">
    <property type="entry name" value="RNApol_insert_sf"/>
</dbReference>
<evidence type="ECO:0000256" key="6">
    <source>
        <dbReference type="ARBA" id="ARBA00022695"/>
    </source>
</evidence>
<evidence type="ECO:0000313" key="13">
    <source>
        <dbReference type="EMBL" id="OGE26449.1"/>
    </source>
</evidence>
<dbReference type="Pfam" id="PF03118">
    <property type="entry name" value="RNA_pol_A_CTD"/>
    <property type="match status" value="1"/>
</dbReference>
<feature type="region of interest" description="Alpha N-terminal domain (alpha-NTD)" evidence="11">
    <location>
        <begin position="1"/>
        <end position="218"/>
    </location>
</feature>
<evidence type="ECO:0000256" key="8">
    <source>
        <dbReference type="ARBA" id="ARBA00032524"/>
    </source>
</evidence>
<dbReference type="GO" id="GO:0046983">
    <property type="term" value="F:protein dimerization activity"/>
    <property type="evidence" value="ECO:0007669"/>
    <property type="project" value="InterPro"/>
</dbReference>
<keyword evidence="5 11" id="KW-0808">Transferase</keyword>
<dbReference type="HAMAP" id="MF_00059">
    <property type="entry name" value="RNApol_bact_RpoA"/>
    <property type="match status" value="1"/>
</dbReference>
<dbReference type="Pfam" id="PF01193">
    <property type="entry name" value="RNA_pol_L"/>
    <property type="match status" value="1"/>
</dbReference>
<feature type="domain" description="DNA-directed RNA polymerase RpoA/D/Rpb3-type" evidence="12">
    <location>
        <begin position="13"/>
        <end position="219"/>
    </location>
</feature>
<dbReference type="AlphaFoldDB" id="A0A1F5JCX9"/>
<dbReference type="InterPro" id="IPR011773">
    <property type="entry name" value="DNA-dir_RpoA"/>
</dbReference>